<dbReference type="InterPro" id="IPR053181">
    <property type="entry name" value="EcdB-like_regulator"/>
</dbReference>
<organism evidence="2 3">
    <name type="scientific">Exophiala oligosperma</name>
    <dbReference type="NCBI Taxonomy" id="215243"/>
    <lineage>
        <taxon>Eukaryota</taxon>
        <taxon>Fungi</taxon>
        <taxon>Dikarya</taxon>
        <taxon>Ascomycota</taxon>
        <taxon>Pezizomycotina</taxon>
        <taxon>Eurotiomycetes</taxon>
        <taxon>Chaetothyriomycetidae</taxon>
        <taxon>Chaetothyriales</taxon>
        <taxon>Herpotrichiellaceae</taxon>
        <taxon>Exophiala</taxon>
    </lineage>
</organism>
<evidence type="ECO:0000256" key="1">
    <source>
        <dbReference type="SAM" id="MobiDB-lite"/>
    </source>
</evidence>
<dbReference type="EMBL" id="KN847339">
    <property type="protein sequence ID" value="KIW39666.1"/>
    <property type="molecule type" value="Genomic_DNA"/>
</dbReference>
<dbReference type="CDD" id="cd12148">
    <property type="entry name" value="fungal_TF_MHR"/>
    <property type="match status" value="1"/>
</dbReference>
<gene>
    <name evidence="2" type="ORF">PV06_08258</name>
</gene>
<accession>A0A0D2AHQ0</accession>
<feature type="region of interest" description="Disordered" evidence="1">
    <location>
        <begin position="1"/>
        <end position="31"/>
    </location>
</feature>
<dbReference type="STRING" id="215243.A0A0D2AHQ0"/>
<dbReference type="Proteomes" id="UP000053342">
    <property type="component" value="Unassembled WGS sequence"/>
</dbReference>
<dbReference type="PANTHER" id="PTHR47785">
    <property type="entry name" value="ZN(II)2CYS6 TRANSCRIPTION FACTOR (EUROFUNG)-RELATED-RELATED"/>
    <property type="match status" value="1"/>
</dbReference>
<dbReference type="RefSeq" id="XP_016259882.1">
    <property type="nucleotide sequence ID" value="XM_016409574.1"/>
</dbReference>
<dbReference type="HOGENOM" id="CLU_552108_0_0_1"/>
<sequence>MSGLATVEEGSTPSHEKPAMTATEGEQRRHQKMTLVDQVLRWPAFGAISQADQPLGNRDDELVMITEVEGSSDKKEPSETPPLSTRDISHYVEVYRQRTFPVYPFLNFEKLRLACNSFAFFAKTAHNRPQYNLHYALALLVIALGQLHEHGLSPGSLSTPGRESVDKALRILAREPGGCSIFSVQAKLLATIYMCHVLEINSGIRCLESACLALEISMTHRPEVDEEEKNLRLFAYWTCLDLHRVIHSQIVGEFFPLCNVGFWTWERPELPGDTSIGIAPEAAKEVCRHFNHRIRLRRQQMKVLSTSYPLNPDVHHVPDWDEMARLEAELVGTRLMLRGDSWEDTEGSGQVLSPEKASLRALFYETRFLVWLPALQYAQHNPDAATEYLYGSGTCADAAYRYSTVLDNLNLFSCIDTYSWMSTQLTVLLILHIARPSGKLDSSSVGQAMLALTDRIDQAYGRSKNYSPTLDTLIAVIKQALLKVGRDTCAGGPP</sequence>
<evidence type="ECO:0000313" key="3">
    <source>
        <dbReference type="Proteomes" id="UP000053342"/>
    </source>
</evidence>
<dbReference type="AlphaFoldDB" id="A0A0D2AHQ0"/>
<evidence type="ECO:0000313" key="2">
    <source>
        <dbReference type="EMBL" id="KIW39666.1"/>
    </source>
</evidence>
<dbReference type="VEuPathDB" id="FungiDB:PV06_08258"/>
<name>A0A0D2AHQ0_9EURO</name>
<keyword evidence="3" id="KW-1185">Reference proteome</keyword>
<proteinExistence type="predicted"/>
<dbReference type="PANTHER" id="PTHR47785:SF4">
    <property type="entry name" value="ZN(II)2CYS6 TRANSCRIPTION FACTOR (EUROFUNG)"/>
    <property type="match status" value="1"/>
</dbReference>
<reference evidence="2 3" key="1">
    <citation type="submission" date="2015-01" db="EMBL/GenBank/DDBJ databases">
        <title>The Genome Sequence of Exophiala oligosperma CBS72588.</title>
        <authorList>
            <consortium name="The Broad Institute Genomics Platform"/>
            <person name="Cuomo C."/>
            <person name="de Hoog S."/>
            <person name="Gorbushina A."/>
            <person name="Stielow B."/>
            <person name="Teixiera M."/>
            <person name="Abouelleil A."/>
            <person name="Chapman S.B."/>
            <person name="Priest M."/>
            <person name="Young S.K."/>
            <person name="Wortman J."/>
            <person name="Nusbaum C."/>
            <person name="Birren B."/>
        </authorList>
    </citation>
    <scope>NUCLEOTIDE SEQUENCE [LARGE SCALE GENOMIC DNA]</scope>
    <source>
        <strain evidence="2 3">CBS 72588</strain>
    </source>
</reference>
<evidence type="ECO:0008006" key="4">
    <source>
        <dbReference type="Google" id="ProtNLM"/>
    </source>
</evidence>
<dbReference type="GeneID" id="27360332"/>
<protein>
    <recommendedName>
        <fullName evidence="4">Transcription factor domain-containing protein</fullName>
    </recommendedName>
</protein>